<organism evidence="8 9">
    <name type="scientific">Oceanobacillus polygoni</name>
    <dbReference type="NCBI Taxonomy" id="1235259"/>
    <lineage>
        <taxon>Bacteria</taxon>
        <taxon>Bacillati</taxon>
        <taxon>Bacillota</taxon>
        <taxon>Bacilli</taxon>
        <taxon>Bacillales</taxon>
        <taxon>Bacillaceae</taxon>
        <taxon>Oceanobacillus</taxon>
    </lineage>
</organism>
<dbReference type="InterPro" id="IPR004107">
    <property type="entry name" value="Integrase_SAM-like_N"/>
</dbReference>
<dbReference type="Pfam" id="PF14659">
    <property type="entry name" value="Phage_int_SAM_3"/>
    <property type="match status" value="1"/>
</dbReference>
<reference evidence="8" key="1">
    <citation type="submission" date="2021-03" db="EMBL/GenBank/DDBJ databases">
        <title>Genomic Encyclopedia of Type Strains, Phase IV (KMG-IV): sequencing the most valuable type-strain genomes for metagenomic binning, comparative biology and taxonomic classification.</title>
        <authorList>
            <person name="Goeker M."/>
        </authorList>
    </citation>
    <scope>NUCLEOTIDE SEQUENCE</scope>
    <source>
        <strain evidence="8">DSM 107338</strain>
    </source>
</reference>
<dbReference type="Pfam" id="PF00589">
    <property type="entry name" value="Phage_integrase"/>
    <property type="match status" value="1"/>
</dbReference>
<dbReference type="Gene3D" id="1.10.150.130">
    <property type="match status" value="1"/>
</dbReference>
<keyword evidence="2" id="KW-0229">DNA integration</keyword>
<sequence length="369" mass="43638">MPIKKNKHGSYNVDISIGTDPITGKRRRLTRTVETKKEAEDLYYQLSQKYNRGKEIGTRNLSFKTVTEIYLEECKLHAKPNYYQNQRYLIQKHLQEQFKNSNLKKVTKDDIKDYQQKLINSGLGNKSINNIMITLKRVFESALEANVIHTNPCNGVKNLSLNKEQMKFWTPDQFKEFISLIDDENEFLFKTYYTVAYLTGMRCGELLALNWNDIDSFRREINVYKSLTYIDKEVIITEPKTRNSIRRISINSKLLKLLNTWKEKQKNLLNKFSIEHTNNVHVFQYREKAPTKDIFSRRIKTICERGKITPIRQHDLRHSHVALLIHQREDYTTIKERLGHASIKTTIDVYGHLFPNKQKETADRLDDLF</sequence>
<dbReference type="InterPro" id="IPR002104">
    <property type="entry name" value="Integrase_catalytic"/>
</dbReference>
<dbReference type="AlphaFoldDB" id="A0A9X0Z0U3"/>
<evidence type="ECO:0000256" key="2">
    <source>
        <dbReference type="ARBA" id="ARBA00022908"/>
    </source>
</evidence>
<evidence type="ECO:0000313" key="8">
    <source>
        <dbReference type="EMBL" id="MBP2079790.1"/>
    </source>
</evidence>
<dbReference type="PANTHER" id="PTHR30349:SF64">
    <property type="entry name" value="PROPHAGE INTEGRASE INTD-RELATED"/>
    <property type="match status" value="1"/>
</dbReference>
<keyword evidence="3 5" id="KW-0238">DNA-binding</keyword>
<proteinExistence type="inferred from homology"/>
<evidence type="ECO:0000259" key="6">
    <source>
        <dbReference type="PROSITE" id="PS51898"/>
    </source>
</evidence>
<name>A0A9X0Z0U3_9BACI</name>
<accession>A0A9X0Z0U3</accession>
<feature type="domain" description="Core-binding (CB)" evidence="7">
    <location>
        <begin position="61"/>
        <end position="143"/>
    </location>
</feature>
<dbReference type="OrthoDB" id="9803188at2"/>
<dbReference type="PROSITE" id="PS51900">
    <property type="entry name" value="CB"/>
    <property type="match status" value="1"/>
</dbReference>
<dbReference type="EMBL" id="JAGGMB010000021">
    <property type="protein sequence ID" value="MBP2079790.1"/>
    <property type="molecule type" value="Genomic_DNA"/>
</dbReference>
<dbReference type="GO" id="GO:0003677">
    <property type="term" value="F:DNA binding"/>
    <property type="evidence" value="ECO:0007669"/>
    <property type="project" value="UniProtKB-UniRule"/>
</dbReference>
<evidence type="ECO:0000256" key="1">
    <source>
        <dbReference type="ARBA" id="ARBA00008857"/>
    </source>
</evidence>
<dbReference type="SUPFAM" id="SSF56349">
    <property type="entry name" value="DNA breaking-rejoining enzymes"/>
    <property type="match status" value="1"/>
</dbReference>
<dbReference type="InterPro" id="IPR044068">
    <property type="entry name" value="CB"/>
</dbReference>
<protein>
    <submittedName>
        <fullName evidence="8">Integrase</fullName>
    </submittedName>
</protein>
<evidence type="ECO:0000256" key="4">
    <source>
        <dbReference type="ARBA" id="ARBA00023172"/>
    </source>
</evidence>
<dbReference type="Gene3D" id="1.10.443.10">
    <property type="entry name" value="Intergrase catalytic core"/>
    <property type="match status" value="1"/>
</dbReference>
<dbReference type="CDD" id="cd01189">
    <property type="entry name" value="INT_ICEBs1_C_like"/>
    <property type="match status" value="1"/>
</dbReference>
<evidence type="ECO:0000259" key="7">
    <source>
        <dbReference type="PROSITE" id="PS51900"/>
    </source>
</evidence>
<evidence type="ECO:0000256" key="3">
    <source>
        <dbReference type="ARBA" id="ARBA00023125"/>
    </source>
</evidence>
<comment type="similarity">
    <text evidence="1">Belongs to the 'phage' integrase family.</text>
</comment>
<keyword evidence="4" id="KW-0233">DNA recombination</keyword>
<feature type="domain" description="Tyr recombinase" evidence="6">
    <location>
        <begin position="164"/>
        <end position="363"/>
    </location>
</feature>
<dbReference type="PROSITE" id="PS51898">
    <property type="entry name" value="TYR_RECOMBINASE"/>
    <property type="match status" value="1"/>
</dbReference>
<dbReference type="Proteomes" id="UP001138793">
    <property type="component" value="Unassembled WGS sequence"/>
</dbReference>
<evidence type="ECO:0000313" key="9">
    <source>
        <dbReference type="Proteomes" id="UP001138793"/>
    </source>
</evidence>
<gene>
    <name evidence="8" type="ORF">J2Z64_004089</name>
</gene>
<evidence type="ECO:0000256" key="5">
    <source>
        <dbReference type="PROSITE-ProRule" id="PRU01248"/>
    </source>
</evidence>
<dbReference type="InterPro" id="IPR050090">
    <property type="entry name" value="Tyrosine_recombinase_XerCD"/>
</dbReference>
<dbReference type="GO" id="GO:0006310">
    <property type="term" value="P:DNA recombination"/>
    <property type="evidence" value="ECO:0007669"/>
    <property type="project" value="UniProtKB-KW"/>
</dbReference>
<dbReference type="RefSeq" id="WP_149476538.1">
    <property type="nucleotide sequence ID" value="NZ_JAGGMB010000021.1"/>
</dbReference>
<dbReference type="InterPro" id="IPR011010">
    <property type="entry name" value="DNA_brk_join_enz"/>
</dbReference>
<keyword evidence="9" id="KW-1185">Reference proteome</keyword>
<dbReference type="GO" id="GO:0015074">
    <property type="term" value="P:DNA integration"/>
    <property type="evidence" value="ECO:0007669"/>
    <property type="project" value="UniProtKB-KW"/>
</dbReference>
<dbReference type="InterPro" id="IPR010998">
    <property type="entry name" value="Integrase_recombinase_N"/>
</dbReference>
<comment type="caution">
    <text evidence="8">The sequence shown here is derived from an EMBL/GenBank/DDBJ whole genome shotgun (WGS) entry which is preliminary data.</text>
</comment>
<dbReference type="InterPro" id="IPR013762">
    <property type="entry name" value="Integrase-like_cat_sf"/>
</dbReference>
<dbReference type="PANTHER" id="PTHR30349">
    <property type="entry name" value="PHAGE INTEGRASE-RELATED"/>
    <property type="match status" value="1"/>
</dbReference>